<dbReference type="EMBL" id="OZ021735">
    <property type="protein sequence ID" value="CAK9309906.1"/>
    <property type="molecule type" value="Genomic_DNA"/>
</dbReference>
<dbReference type="Pfam" id="PF08590">
    <property type="entry name" value="DUF1771"/>
    <property type="match status" value="1"/>
</dbReference>
<dbReference type="Proteomes" id="UP001642487">
    <property type="component" value="Chromosome 1"/>
</dbReference>
<dbReference type="PANTHER" id="PTHR47812">
    <property type="entry name" value="SMR (SMALL MUTS RELATED) DOMAIN-CONTAINING PROTEIN"/>
    <property type="match status" value="1"/>
</dbReference>
<dbReference type="InterPro" id="IPR013899">
    <property type="entry name" value="DUF1771"/>
</dbReference>
<dbReference type="Gene3D" id="3.30.1370.110">
    <property type="match status" value="1"/>
</dbReference>
<dbReference type="InterPro" id="IPR002625">
    <property type="entry name" value="Smr_dom"/>
</dbReference>
<accession>A0ABP0XSK2</accession>
<organism evidence="3 4">
    <name type="scientific">Citrullus colocynthis</name>
    <name type="common">colocynth</name>
    <dbReference type="NCBI Taxonomy" id="252529"/>
    <lineage>
        <taxon>Eukaryota</taxon>
        <taxon>Viridiplantae</taxon>
        <taxon>Streptophyta</taxon>
        <taxon>Embryophyta</taxon>
        <taxon>Tracheophyta</taxon>
        <taxon>Spermatophyta</taxon>
        <taxon>Magnoliopsida</taxon>
        <taxon>eudicotyledons</taxon>
        <taxon>Gunneridae</taxon>
        <taxon>Pentapetalae</taxon>
        <taxon>rosids</taxon>
        <taxon>fabids</taxon>
        <taxon>Cucurbitales</taxon>
        <taxon>Cucurbitaceae</taxon>
        <taxon>Benincaseae</taxon>
        <taxon>Citrullus</taxon>
    </lineage>
</organism>
<dbReference type="PROSITE" id="PS50828">
    <property type="entry name" value="SMR"/>
    <property type="match status" value="1"/>
</dbReference>
<evidence type="ECO:0000256" key="1">
    <source>
        <dbReference type="SAM" id="MobiDB-lite"/>
    </source>
</evidence>
<gene>
    <name evidence="3" type="ORF">CITCOLO1_LOCUS1507</name>
</gene>
<feature type="domain" description="Smr" evidence="2">
    <location>
        <begin position="492"/>
        <end position="607"/>
    </location>
</feature>
<evidence type="ECO:0000259" key="2">
    <source>
        <dbReference type="PROSITE" id="PS50828"/>
    </source>
</evidence>
<feature type="region of interest" description="Disordered" evidence="1">
    <location>
        <begin position="192"/>
        <end position="212"/>
    </location>
</feature>
<proteinExistence type="predicted"/>
<protein>
    <recommendedName>
        <fullName evidence="2">Smr domain-containing protein</fullName>
    </recommendedName>
</protein>
<sequence>MSWVRGKSPGWAAFNLKEQNNGLQDEVDPDPFPPMSTTLSSLPPRENLHRVNGRSGRSFTFSPLPSADSMNSPEKIGAKKTTQENFGAKKTILGASKIQNGKKVVEETADLLSVWKLKELHSWADISLIMDIIEAVNNNFNEASTLLKTMVSSDNFEINNEMSTLGLHSSNDLSWVRGKSPGGAEFNLKQHDRGLQDETDPEPFSPMSTGNSSLPPCENLHGVYGRSGGSFASVPLPPADSLTSPENYGAEKTRTDDSISSIQSGKKVVEESTDVLAFWKLKELHSWADFSLIVDIMEAVNNNFDEASTLLKIMVSSDNFEVSNEMSTLGLHSANDLLCNEKNDLSTSLGRTVNTPILSSTLKDVQGVHQNNNACEENCTKLFENNYFERNFFHNVANTKIALGSSKSVPIEPEWEEDDIYLSHRKDAIAMMRSASQHSRAATNAYLRKDHTSAKYHSSRAQEQWRAAKMLNDKAANEILQTRNSKNGPWKLDLHGLHAAEAIQALQEHLLKIETQNASNRSLSPKKAERKGFQRASSLEYLSCMDSKLDKESPPSRPRPTSLEVITGIGKHSKGEAALPKAVTSFLSENGYRFEQLRPGTISVRPKFRR</sequence>
<dbReference type="SUPFAM" id="SSF160443">
    <property type="entry name" value="SMR domain-like"/>
    <property type="match status" value="1"/>
</dbReference>
<dbReference type="SMART" id="SM01162">
    <property type="entry name" value="DUF1771"/>
    <property type="match status" value="1"/>
</dbReference>
<dbReference type="PANTHER" id="PTHR47812:SF2">
    <property type="entry name" value="SMR (SMALL MUTS RELATED) DOMAIN-CONTAINING PROTEIN"/>
    <property type="match status" value="1"/>
</dbReference>
<evidence type="ECO:0000313" key="3">
    <source>
        <dbReference type="EMBL" id="CAK9309906.1"/>
    </source>
</evidence>
<dbReference type="SMART" id="SM00463">
    <property type="entry name" value="SMR"/>
    <property type="match status" value="1"/>
</dbReference>
<keyword evidence="4" id="KW-1185">Reference proteome</keyword>
<feature type="compositionally biased region" description="Low complexity" evidence="1">
    <location>
        <begin position="35"/>
        <end position="44"/>
    </location>
</feature>
<feature type="region of interest" description="Disordered" evidence="1">
    <location>
        <begin position="59"/>
        <end position="83"/>
    </location>
</feature>
<dbReference type="InterPro" id="IPR036063">
    <property type="entry name" value="Smr_dom_sf"/>
</dbReference>
<reference evidence="3 4" key="1">
    <citation type="submission" date="2024-03" db="EMBL/GenBank/DDBJ databases">
        <authorList>
            <person name="Gkanogiannis A."/>
            <person name="Becerra Lopez-Lavalle L."/>
        </authorList>
    </citation>
    <scope>NUCLEOTIDE SEQUENCE [LARGE SCALE GENOMIC DNA]</scope>
</reference>
<feature type="region of interest" description="Disordered" evidence="1">
    <location>
        <begin position="16"/>
        <end position="47"/>
    </location>
</feature>
<evidence type="ECO:0000313" key="4">
    <source>
        <dbReference type="Proteomes" id="UP001642487"/>
    </source>
</evidence>
<name>A0ABP0XSK2_9ROSI</name>
<feature type="compositionally biased region" description="Polar residues" evidence="1">
    <location>
        <begin position="59"/>
        <end position="72"/>
    </location>
</feature>